<reference evidence="5 6" key="1">
    <citation type="journal article" date="2016" name="Nat. Commun.">
        <title>Thousands of microbial genomes shed light on interconnected biogeochemical processes in an aquifer system.</title>
        <authorList>
            <person name="Anantharaman K."/>
            <person name="Brown C.T."/>
            <person name="Hug L.A."/>
            <person name="Sharon I."/>
            <person name="Castelle C.J."/>
            <person name="Probst A.J."/>
            <person name="Thomas B.C."/>
            <person name="Singh A."/>
            <person name="Wilkins M.J."/>
            <person name="Karaoz U."/>
            <person name="Brodie E.L."/>
            <person name="Williams K.H."/>
            <person name="Hubbard S.S."/>
            <person name="Banfield J.F."/>
        </authorList>
    </citation>
    <scope>NUCLEOTIDE SEQUENCE [LARGE SCALE GENOMIC DNA]</scope>
</reference>
<dbReference type="AlphaFoldDB" id="A0A1G1VTT4"/>
<dbReference type="Pfam" id="PF01078">
    <property type="entry name" value="Mg_chelatase"/>
    <property type="match status" value="1"/>
</dbReference>
<dbReference type="InterPro" id="IPR000523">
    <property type="entry name" value="Mg_chelatse_chII-like_cat_dom"/>
</dbReference>
<dbReference type="SUPFAM" id="SSF52540">
    <property type="entry name" value="P-loop containing nucleoside triphosphate hydrolases"/>
    <property type="match status" value="1"/>
</dbReference>
<dbReference type="SUPFAM" id="SSF54211">
    <property type="entry name" value="Ribosomal protein S5 domain 2-like"/>
    <property type="match status" value="1"/>
</dbReference>
<organism evidence="5 6">
    <name type="scientific">Candidatus Chisholmbacteria bacterium RIFCSPHIGHO2_01_FULL_52_32</name>
    <dbReference type="NCBI Taxonomy" id="1797591"/>
    <lineage>
        <taxon>Bacteria</taxon>
        <taxon>Candidatus Chisholmiibacteriota</taxon>
    </lineage>
</organism>
<dbReference type="Gene3D" id="3.40.50.300">
    <property type="entry name" value="P-loop containing nucleotide triphosphate hydrolases"/>
    <property type="match status" value="1"/>
</dbReference>
<dbReference type="GO" id="GO:0003677">
    <property type="term" value="F:DNA binding"/>
    <property type="evidence" value="ECO:0007669"/>
    <property type="project" value="InterPro"/>
</dbReference>
<dbReference type="GO" id="GO:0005524">
    <property type="term" value="F:ATP binding"/>
    <property type="evidence" value="ECO:0007669"/>
    <property type="project" value="UniProtKB-KW"/>
</dbReference>
<dbReference type="InterPro" id="IPR001208">
    <property type="entry name" value="MCM_dom"/>
</dbReference>
<dbReference type="InterPro" id="IPR003593">
    <property type="entry name" value="AAA+_ATPase"/>
</dbReference>
<dbReference type="Pfam" id="PF13335">
    <property type="entry name" value="Mg_chelatase_C"/>
    <property type="match status" value="1"/>
</dbReference>
<evidence type="ECO:0000256" key="1">
    <source>
        <dbReference type="ARBA" id="ARBA00006354"/>
    </source>
</evidence>
<comment type="caution">
    <text evidence="5">The sequence shown here is derived from an EMBL/GenBank/DDBJ whole genome shotgun (WGS) entry which is preliminary data.</text>
</comment>
<dbReference type="InterPro" id="IPR025158">
    <property type="entry name" value="Mg_chelat-rel_C"/>
</dbReference>
<dbReference type="PANTHER" id="PTHR32039">
    <property type="entry name" value="MAGNESIUM-CHELATASE SUBUNIT CHLI"/>
    <property type="match status" value="1"/>
</dbReference>
<evidence type="ECO:0000313" key="5">
    <source>
        <dbReference type="EMBL" id="OGY18792.1"/>
    </source>
</evidence>
<dbReference type="SMART" id="SM00382">
    <property type="entry name" value="AAA"/>
    <property type="match status" value="1"/>
</dbReference>
<dbReference type="PANTHER" id="PTHR32039:SF7">
    <property type="entry name" value="COMPETENCE PROTEIN COMM"/>
    <property type="match status" value="1"/>
</dbReference>
<protein>
    <submittedName>
        <fullName evidence="5">Magnesium chelatase</fullName>
    </submittedName>
</protein>
<name>A0A1G1VTT4_9BACT</name>
<dbReference type="InterPro" id="IPR014721">
    <property type="entry name" value="Ribsml_uS5_D2-typ_fold_subgr"/>
</dbReference>
<dbReference type="Pfam" id="PF13541">
    <property type="entry name" value="ChlI"/>
    <property type="match status" value="1"/>
</dbReference>
<dbReference type="EMBL" id="MHCJ01000003">
    <property type="protein sequence ID" value="OGY18792.1"/>
    <property type="molecule type" value="Genomic_DNA"/>
</dbReference>
<comment type="similarity">
    <text evidence="1">Belongs to the Mg-chelatase subunits D/I family. ComM subfamily.</text>
</comment>
<gene>
    <name evidence="5" type="ORF">A2786_04840</name>
</gene>
<dbReference type="Gene3D" id="3.30.230.10">
    <property type="match status" value="1"/>
</dbReference>
<dbReference type="PRINTS" id="PR01657">
    <property type="entry name" value="MCMFAMILY"/>
</dbReference>
<proteinExistence type="inferred from homology"/>
<dbReference type="PROSITE" id="PS50051">
    <property type="entry name" value="MCM_2"/>
    <property type="match status" value="1"/>
</dbReference>
<evidence type="ECO:0000313" key="6">
    <source>
        <dbReference type="Proteomes" id="UP000179233"/>
    </source>
</evidence>
<keyword evidence="3" id="KW-0067">ATP-binding</keyword>
<evidence type="ECO:0000256" key="2">
    <source>
        <dbReference type="ARBA" id="ARBA00022741"/>
    </source>
</evidence>
<dbReference type="InterPro" id="IPR004482">
    <property type="entry name" value="Mg_chelat-rel"/>
</dbReference>
<keyword evidence="2" id="KW-0547">Nucleotide-binding</keyword>
<evidence type="ECO:0000259" key="4">
    <source>
        <dbReference type="PROSITE" id="PS50051"/>
    </source>
</evidence>
<dbReference type="InterPro" id="IPR045006">
    <property type="entry name" value="CHLI-like"/>
</dbReference>
<sequence length="509" mass="55685">MLAKVFSGATVGLDSIPVEVEVDVSETGLPSFTIVGLPDKAVEESKERVRSALKNSGAHFPDTKIIVNLAPADLPKEGPAYDAPIALGLLVASNQIRADVRKSLVFGELSLDGTLRHTNGILPLVLLAKTHRFESVFLPSVNAKEAAVVSGVTIFPVETIKQLTLHLLGISEIKREKHIHFNELKSESTYIFDISDVAGQEHAKRALEIAAAGGHNALMRGVPGAGKTMLAQALASILPDLTEQEALEVTKIYSITGKIPPGESLIKHRPFRSPHHTISRNGLIGGGSRPQPGEISLAHRGVLFLDEFPEFPRHVLEALRQPMEDGVVQISRALGTMRYPAKFIMVAAANPCPCGYLGSKKKPCTCMPGEINRYRRKLSGPILDRIDLHVEVPEVELKKLTGEVAEGEKSYSVRKRIEKARKYQAKRLKGTTLVTNGEMNSRQVRDYCPLTPQCKSLLTSATAQMGLTARSYFKVIKISRTIADLEGEEEIKMSHLAEALQYRPQEEIV</sequence>
<dbReference type="InterPro" id="IPR020568">
    <property type="entry name" value="Ribosomal_Su5_D2-typ_SF"/>
</dbReference>
<feature type="domain" description="MCM C-terminal AAA(+) ATPase" evidence="4">
    <location>
        <begin position="291"/>
        <end position="388"/>
    </location>
</feature>
<dbReference type="InterPro" id="IPR027417">
    <property type="entry name" value="P-loop_NTPase"/>
</dbReference>
<accession>A0A1G1VTT4</accession>
<dbReference type="Proteomes" id="UP000179233">
    <property type="component" value="Unassembled WGS sequence"/>
</dbReference>
<dbReference type="NCBIfam" id="TIGR00368">
    <property type="entry name" value="YifB family Mg chelatase-like AAA ATPase"/>
    <property type="match status" value="1"/>
</dbReference>
<evidence type="ECO:0000256" key="3">
    <source>
        <dbReference type="ARBA" id="ARBA00022840"/>
    </source>
</evidence>